<keyword evidence="1" id="KW-0472">Membrane</keyword>
<dbReference type="PROSITE" id="PS50041">
    <property type="entry name" value="C_TYPE_LECTIN_2"/>
    <property type="match status" value="1"/>
</dbReference>
<dbReference type="CDD" id="cd00037">
    <property type="entry name" value="CLECT"/>
    <property type="match status" value="1"/>
</dbReference>
<accession>A0AAE1E8W0</accession>
<dbReference type="PROSITE" id="PS51212">
    <property type="entry name" value="WSC"/>
    <property type="match status" value="2"/>
</dbReference>
<reference evidence="4" key="1">
    <citation type="journal article" date="2023" name="G3 (Bethesda)">
        <title>A reference genome for the long-term kleptoplast-retaining sea slug Elysia crispata morphotype clarki.</title>
        <authorList>
            <person name="Eastman K.E."/>
            <person name="Pendleton A.L."/>
            <person name="Shaikh M.A."/>
            <person name="Suttiyut T."/>
            <person name="Ogas R."/>
            <person name="Tomko P."/>
            <person name="Gavelis G."/>
            <person name="Widhalm J.R."/>
            <person name="Wisecaver J.H."/>
        </authorList>
    </citation>
    <scope>NUCLEOTIDE SEQUENCE</scope>
    <source>
        <strain evidence="4">ECLA1</strain>
    </source>
</reference>
<keyword evidence="1" id="KW-1133">Transmembrane helix</keyword>
<evidence type="ECO:0000259" key="2">
    <source>
        <dbReference type="PROSITE" id="PS50041"/>
    </source>
</evidence>
<dbReference type="Pfam" id="PF00059">
    <property type="entry name" value="Lectin_C"/>
    <property type="match status" value="1"/>
</dbReference>
<name>A0AAE1E8W0_9GAST</name>
<dbReference type="Pfam" id="PF01822">
    <property type="entry name" value="WSC"/>
    <property type="match status" value="1"/>
</dbReference>
<dbReference type="SUPFAM" id="SSF56436">
    <property type="entry name" value="C-type lectin-like"/>
    <property type="match status" value="1"/>
</dbReference>
<dbReference type="PANTHER" id="PTHR45710">
    <property type="entry name" value="C-TYPE LECTIN DOMAIN-CONTAINING PROTEIN 180"/>
    <property type="match status" value="1"/>
</dbReference>
<protein>
    <recommendedName>
        <fullName evidence="6">WSC domain-containing protein</fullName>
    </recommendedName>
</protein>
<dbReference type="SMART" id="SM00321">
    <property type="entry name" value="WSC"/>
    <property type="match status" value="1"/>
</dbReference>
<dbReference type="EMBL" id="JAWDGP010000796">
    <property type="protein sequence ID" value="KAK3797188.1"/>
    <property type="molecule type" value="Genomic_DNA"/>
</dbReference>
<sequence>MGQTQYRCLSGLMFDTSIRSDQSETVITQCDSNGQWVVVQGAVLEANSTLQFDCKGTSEYMGCYSADLTSSPGSTVTSSGRDETNIRSCRKLCRDSLYVYAALQGVICRCVAYSQFESTKVVRERCDVTCPNNALYCGGHDEHSIYRTIDSCVGITEKTLIGETSRYMYSSDTCVQFCRGQDKPLALYRALMRMCTCFDSIPTQYDVLNSLHCNVPYDSTANWSPNGYLFSTMESANLDVHNCEDLFDLGIYFHGYYYMQNSTKIYCNFLDGSAVCDQAWIAYNGHCYHFVEKKQNAVAQATQCRNSSSMLVSVGDSAEWLFLMKLDQAMPHIYGSIFIGLYDILGSYTYQWADETAFTYRPFAANNPAPLNGHRQCVIYGHSQLSNGNCHSARPALCEKSDKNFCMETSSLHLFTPSTMAMESESMSIPLCFETCRGEGHDLSVLNGTQCYCFTDGVGIGFDEVPMIYCDLPCANHPFQICGSTSYNYFFVSADVGQPRRESCDAMILDGLTTRAMVEGEATRLDCSAAQTADTCTHIALLALHIHTHIALLALLITVLNILLALHTHVALISWLFTHILH</sequence>
<dbReference type="SMART" id="SM00034">
    <property type="entry name" value="CLECT"/>
    <property type="match status" value="1"/>
</dbReference>
<keyword evidence="1" id="KW-0812">Transmembrane</keyword>
<feature type="transmembrane region" description="Helical" evidence="1">
    <location>
        <begin position="550"/>
        <end position="577"/>
    </location>
</feature>
<gene>
    <name evidence="4" type="ORF">RRG08_015162</name>
</gene>
<evidence type="ECO:0000313" key="5">
    <source>
        <dbReference type="Proteomes" id="UP001283361"/>
    </source>
</evidence>
<dbReference type="InterPro" id="IPR016187">
    <property type="entry name" value="CTDL_fold"/>
</dbReference>
<evidence type="ECO:0000256" key="1">
    <source>
        <dbReference type="SAM" id="Phobius"/>
    </source>
</evidence>
<dbReference type="InterPro" id="IPR002889">
    <property type="entry name" value="WSC_carb-bd"/>
</dbReference>
<feature type="domain" description="WSC" evidence="3">
    <location>
        <begin position="57"/>
        <end position="149"/>
    </location>
</feature>
<evidence type="ECO:0000313" key="4">
    <source>
        <dbReference type="EMBL" id="KAK3797188.1"/>
    </source>
</evidence>
<feature type="domain" description="WSC" evidence="3">
    <location>
        <begin position="392"/>
        <end position="496"/>
    </location>
</feature>
<dbReference type="InterPro" id="IPR050828">
    <property type="entry name" value="C-type_lectin/matrix_domain"/>
</dbReference>
<evidence type="ECO:0000259" key="3">
    <source>
        <dbReference type="PROSITE" id="PS51212"/>
    </source>
</evidence>
<feature type="domain" description="C-type lectin" evidence="2">
    <location>
        <begin position="283"/>
        <end position="399"/>
    </location>
</feature>
<dbReference type="PANTHER" id="PTHR45710:SF26">
    <property type="entry name" value="RH26557P"/>
    <property type="match status" value="1"/>
</dbReference>
<dbReference type="InterPro" id="IPR016186">
    <property type="entry name" value="C-type_lectin-like/link_sf"/>
</dbReference>
<dbReference type="Proteomes" id="UP001283361">
    <property type="component" value="Unassembled WGS sequence"/>
</dbReference>
<dbReference type="InterPro" id="IPR001304">
    <property type="entry name" value="C-type_lectin-like"/>
</dbReference>
<comment type="caution">
    <text evidence="4">The sequence shown here is derived from an EMBL/GenBank/DDBJ whole genome shotgun (WGS) entry which is preliminary data.</text>
</comment>
<dbReference type="AlphaFoldDB" id="A0AAE1E8W0"/>
<proteinExistence type="predicted"/>
<evidence type="ECO:0008006" key="6">
    <source>
        <dbReference type="Google" id="ProtNLM"/>
    </source>
</evidence>
<keyword evidence="5" id="KW-1185">Reference proteome</keyword>
<organism evidence="4 5">
    <name type="scientific">Elysia crispata</name>
    <name type="common">lettuce slug</name>
    <dbReference type="NCBI Taxonomy" id="231223"/>
    <lineage>
        <taxon>Eukaryota</taxon>
        <taxon>Metazoa</taxon>
        <taxon>Spiralia</taxon>
        <taxon>Lophotrochozoa</taxon>
        <taxon>Mollusca</taxon>
        <taxon>Gastropoda</taxon>
        <taxon>Heterobranchia</taxon>
        <taxon>Euthyneura</taxon>
        <taxon>Panpulmonata</taxon>
        <taxon>Sacoglossa</taxon>
        <taxon>Placobranchoidea</taxon>
        <taxon>Plakobranchidae</taxon>
        <taxon>Elysia</taxon>
    </lineage>
</organism>
<dbReference type="Gene3D" id="3.10.100.10">
    <property type="entry name" value="Mannose-Binding Protein A, subunit A"/>
    <property type="match status" value="1"/>
</dbReference>